<evidence type="ECO:0000313" key="3">
    <source>
        <dbReference type="Proteomes" id="UP001189429"/>
    </source>
</evidence>
<protein>
    <submittedName>
        <fullName evidence="2">Uncharacterized protein</fullName>
    </submittedName>
</protein>
<evidence type="ECO:0000256" key="1">
    <source>
        <dbReference type="SAM" id="Phobius"/>
    </source>
</evidence>
<keyword evidence="1" id="KW-0812">Transmembrane</keyword>
<feature type="transmembrane region" description="Helical" evidence="1">
    <location>
        <begin position="15"/>
        <end position="34"/>
    </location>
</feature>
<feature type="transmembrane region" description="Helical" evidence="1">
    <location>
        <begin position="112"/>
        <end position="132"/>
    </location>
</feature>
<organism evidence="2 3">
    <name type="scientific">Prorocentrum cordatum</name>
    <dbReference type="NCBI Taxonomy" id="2364126"/>
    <lineage>
        <taxon>Eukaryota</taxon>
        <taxon>Sar</taxon>
        <taxon>Alveolata</taxon>
        <taxon>Dinophyceae</taxon>
        <taxon>Prorocentrales</taxon>
        <taxon>Prorocentraceae</taxon>
        <taxon>Prorocentrum</taxon>
    </lineage>
</organism>
<sequence>MLVPEAELVPTDHALRMRPVFIFSLSALFTLVIGKLIIRDIWGAISVFFVVLMGLFVLSGEYRVNASSACFFSVVAMISAVFDVVSCVSYFQHSKYRMMDPRAPELALLAQVVFLVSPMLLAGSSAVGYSIWSDCRDSSQEFGAGLGPFPDYGSALGLGAGAGGASLPTGPAQRSSSAAPLPVAPTPAACPDVPFTGHGHRLDRGE</sequence>
<evidence type="ECO:0000313" key="2">
    <source>
        <dbReference type="EMBL" id="CAK0897652.1"/>
    </source>
</evidence>
<feature type="transmembrane region" description="Helical" evidence="1">
    <location>
        <begin position="41"/>
        <end position="60"/>
    </location>
</feature>
<dbReference type="EMBL" id="CAUYUJ010020369">
    <property type="protein sequence ID" value="CAK0897652.1"/>
    <property type="molecule type" value="Genomic_DNA"/>
</dbReference>
<keyword evidence="1" id="KW-1133">Transmembrane helix</keyword>
<accession>A0ABN9XDH3</accession>
<gene>
    <name evidence="2" type="ORF">PCOR1329_LOCUS75782</name>
</gene>
<name>A0ABN9XDH3_9DINO</name>
<dbReference type="Proteomes" id="UP001189429">
    <property type="component" value="Unassembled WGS sequence"/>
</dbReference>
<comment type="caution">
    <text evidence="2">The sequence shown here is derived from an EMBL/GenBank/DDBJ whole genome shotgun (WGS) entry which is preliminary data.</text>
</comment>
<keyword evidence="1" id="KW-0472">Membrane</keyword>
<keyword evidence="3" id="KW-1185">Reference proteome</keyword>
<reference evidence="2" key="1">
    <citation type="submission" date="2023-10" db="EMBL/GenBank/DDBJ databases">
        <authorList>
            <person name="Chen Y."/>
            <person name="Shah S."/>
            <person name="Dougan E. K."/>
            <person name="Thang M."/>
            <person name="Chan C."/>
        </authorList>
    </citation>
    <scope>NUCLEOTIDE SEQUENCE [LARGE SCALE GENOMIC DNA]</scope>
</reference>
<feature type="transmembrane region" description="Helical" evidence="1">
    <location>
        <begin position="66"/>
        <end position="91"/>
    </location>
</feature>
<proteinExistence type="predicted"/>